<proteinExistence type="predicted"/>
<dbReference type="PROSITE" id="PS00372">
    <property type="entry name" value="PTS_EIIA_TYPE_2_HIS"/>
    <property type="match status" value="1"/>
</dbReference>
<dbReference type="OrthoDB" id="95460at2"/>
<dbReference type="Gene3D" id="3.40.930.10">
    <property type="entry name" value="Mannitol-specific EII, Chain A"/>
    <property type="match status" value="1"/>
</dbReference>
<evidence type="ECO:0000313" key="4">
    <source>
        <dbReference type="EMBL" id="BAQ16005.1"/>
    </source>
</evidence>
<evidence type="ECO:0000256" key="1">
    <source>
        <dbReference type="ARBA" id="ARBA00004496"/>
    </source>
</evidence>
<protein>
    <submittedName>
        <fullName evidence="4">PTS IIA-like nitrogen-regulatory protein PtsN</fullName>
    </submittedName>
</protein>
<dbReference type="CDD" id="cd00211">
    <property type="entry name" value="PTS_IIA_fru"/>
    <property type="match status" value="1"/>
</dbReference>
<dbReference type="Pfam" id="PF00359">
    <property type="entry name" value="PTS_EIIA_2"/>
    <property type="match status" value="1"/>
</dbReference>
<dbReference type="SUPFAM" id="SSF55804">
    <property type="entry name" value="Phoshotransferase/anion transport protein"/>
    <property type="match status" value="1"/>
</dbReference>
<feature type="domain" description="PTS EIIA type-2" evidence="3">
    <location>
        <begin position="5"/>
        <end position="148"/>
    </location>
</feature>
<dbReference type="InterPro" id="IPR002178">
    <property type="entry name" value="PTS_EIIA_type-2_dom"/>
</dbReference>
<dbReference type="GO" id="GO:0016740">
    <property type="term" value="F:transferase activity"/>
    <property type="evidence" value="ECO:0007669"/>
    <property type="project" value="UniProtKB-KW"/>
</dbReference>
<dbReference type="GO" id="GO:0030295">
    <property type="term" value="F:protein kinase activator activity"/>
    <property type="evidence" value="ECO:0007669"/>
    <property type="project" value="TreeGrafter"/>
</dbReference>
<dbReference type="Proteomes" id="UP000031643">
    <property type="component" value="Chromosome"/>
</dbReference>
<reference evidence="4 5" key="1">
    <citation type="submission" date="2014-09" db="EMBL/GenBank/DDBJ databases">
        <title>Genome sequencing of Methyloceanibacter caenitepidi Gela4.</title>
        <authorList>
            <person name="Takeuchi M."/>
            <person name="Susumu S."/>
            <person name="Kamagata Y."/>
            <person name="Oshima K."/>
            <person name="Hattori M."/>
            <person name="Iwasaki W."/>
        </authorList>
    </citation>
    <scope>NUCLEOTIDE SEQUENCE [LARGE SCALE GENOMIC DNA]</scope>
    <source>
        <strain evidence="4 5">Gela4</strain>
    </source>
</reference>
<dbReference type="InterPro" id="IPR016152">
    <property type="entry name" value="PTrfase/Anion_transptr"/>
</dbReference>
<dbReference type="EMBL" id="AP014648">
    <property type="protein sequence ID" value="BAQ16005.1"/>
    <property type="molecule type" value="Genomic_DNA"/>
</dbReference>
<evidence type="ECO:0000313" key="5">
    <source>
        <dbReference type="Proteomes" id="UP000031643"/>
    </source>
</evidence>
<comment type="subcellular location">
    <subcellularLocation>
        <location evidence="1">Cytoplasm</location>
    </subcellularLocation>
</comment>
<dbReference type="InterPro" id="IPR051541">
    <property type="entry name" value="PTS_SugarTrans_NitroReg"/>
</dbReference>
<dbReference type="PROSITE" id="PS51094">
    <property type="entry name" value="PTS_EIIA_TYPE_2"/>
    <property type="match status" value="1"/>
</dbReference>
<dbReference type="STRING" id="1384459.GL4_0540"/>
<dbReference type="RefSeq" id="WP_045364234.1">
    <property type="nucleotide sequence ID" value="NZ_AP014648.1"/>
</dbReference>
<evidence type="ECO:0000259" key="3">
    <source>
        <dbReference type="PROSITE" id="PS51094"/>
    </source>
</evidence>
<dbReference type="FunFam" id="3.40.930.10:FF:000009">
    <property type="entry name" value="PTS system, fructose specific IIABC component"/>
    <property type="match status" value="1"/>
</dbReference>
<gene>
    <name evidence="4" type="ORF">GL4_0540</name>
</gene>
<dbReference type="AlphaFoldDB" id="A0A0A8JZL9"/>
<dbReference type="PANTHER" id="PTHR47738:SF1">
    <property type="entry name" value="NITROGEN REGULATORY PROTEIN"/>
    <property type="match status" value="1"/>
</dbReference>
<dbReference type="HOGENOM" id="CLU_072531_5_2_5"/>
<keyword evidence="2" id="KW-0808">Transferase</keyword>
<evidence type="ECO:0000256" key="2">
    <source>
        <dbReference type="ARBA" id="ARBA00022679"/>
    </source>
</evidence>
<accession>A0A0A8JZL9</accession>
<name>A0A0A8JZL9_9HYPH</name>
<organism evidence="4 5">
    <name type="scientific">Methyloceanibacter caenitepidi</name>
    <dbReference type="NCBI Taxonomy" id="1384459"/>
    <lineage>
        <taxon>Bacteria</taxon>
        <taxon>Pseudomonadati</taxon>
        <taxon>Pseudomonadota</taxon>
        <taxon>Alphaproteobacteria</taxon>
        <taxon>Hyphomicrobiales</taxon>
        <taxon>Hyphomicrobiaceae</taxon>
        <taxon>Methyloceanibacter</taxon>
    </lineage>
</organism>
<keyword evidence="5" id="KW-1185">Reference proteome</keyword>
<dbReference type="GO" id="GO:0005737">
    <property type="term" value="C:cytoplasm"/>
    <property type="evidence" value="ECO:0007669"/>
    <property type="project" value="UniProtKB-SubCell"/>
</dbReference>
<dbReference type="KEGG" id="mcg:GL4_0540"/>
<sequence>MTLADFIAPDAVLPSLHVADKKQLLAALSARASELCGLQERDIFDVLLQRERLGSTGLGQGVAIPHGKMPGLNRIVGMFARLAEPIDFDAADAEPVTIVVLLLAPEGAGADHLKALARISRLLRDRPSVQKLQSSTDAEALYAVLTQDDTASHAA</sequence>
<dbReference type="PANTHER" id="PTHR47738">
    <property type="entry name" value="PTS SYSTEM FRUCTOSE-LIKE EIIA COMPONENT-RELATED"/>
    <property type="match status" value="1"/>
</dbReference>